<dbReference type="OrthoDB" id="6579237at2759"/>
<evidence type="ECO:0000259" key="1">
    <source>
        <dbReference type="Pfam" id="PF14923"/>
    </source>
</evidence>
<name>A0A6P7J611_9TELE</name>
<organism evidence="2 3">
    <name type="scientific">Parambassis ranga</name>
    <name type="common">Indian glassy fish</name>
    <dbReference type="NCBI Taxonomy" id="210632"/>
    <lineage>
        <taxon>Eukaryota</taxon>
        <taxon>Metazoa</taxon>
        <taxon>Chordata</taxon>
        <taxon>Craniata</taxon>
        <taxon>Vertebrata</taxon>
        <taxon>Euteleostomi</taxon>
        <taxon>Actinopterygii</taxon>
        <taxon>Neopterygii</taxon>
        <taxon>Teleostei</taxon>
        <taxon>Neoteleostei</taxon>
        <taxon>Acanthomorphata</taxon>
        <taxon>Ovalentaria</taxon>
        <taxon>Ambassidae</taxon>
        <taxon>Parambassis</taxon>
    </lineage>
</organism>
<reference evidence="3 4" key="1">
    <citation type="submission" date="2025-04" db="UniProtKB">
        <authorList>
            <consortium name="RefSeq"/>
        </authorList>
    </citation>
    <scope>IDENTIFICATION</scope>
</reference>
<proteinExistence type="predicted"/>
<dbReference type="Pfam" id="PF14923">
    <property type="entry name" value="CCDC142"/>
    <property type="match status" value="1"/>
</dbReference>
<dbReference type="GeneID" id="114442621"/>
<dbReference type="InterPro" id="IPR055350">
    <property type="entry name" value="CCDC142_C"/>
</dbReference>
<evidence type="ECO:0000313" key="2">
    <source>
        <dbReference type="Proteomes" id="UP000515145"/>
    </source>
</evidence>
<dbReference type="CTD" id="84865"/>
<dbReference type="RefSeq" id="XP_028272142.1">
    <property type="nucleotide sequence ID" value="XM_028416341.1"/>
</dbReference>
<sequence>MDLSRARTLKDPDGKTNVSADWEDFELFCSETEQRRCSSCMVTENQKTKGHWSQRSISQSLQRAEVLLRNTFNPNMRWLFHVRSQDKEEDNFVIAHNLVSRSSARLLHLQQALLTVASQSQLGEAHMESSQGHYRNLWKLLEQRSLLLFIHEYTRRAHLTAAYSSRVRHLLAHQLKKSHLAHKQTPSSFRVGLCSLSQELRVHLSHWHCLFSKVQSDHYLRPGLVQRTGLLIEVKQTLDLLALQASVLMEHYVYAVLTAIAQTELDTVQREVLEDILTGAELYNQAVEEHRLQHSVTELRTVVLQQAHYSLLDSCLPAIKRTYPSAFSVKELMLILAVYHTESAARQLQHWVSGQSQSCQAHTYLSSPNHTFHKTTDYVPGCHAVSNVLKNHHVLAKPLSVQHRVEGCQTNAEAVELSRVCQLEHTSVKLIFKALVSSSDMLASLISHTCTPEEEVEKLLTATGTDLLNGNSDMEMLYLPVINTAGSVELDSTKRGQNIEGTEPELTELEITRPDATESLGSQNDGDPVNKEIVGAGGATVEPHCVHLPHSVQWLDLGQSFVFSDLLTQYRTLLWSLSRQALRLTLHVPQTGKTTESINLQNSHRHFHILHKIIHATEAGLVPDECKAMLEASALHLLLTTACVYWDRVVCQSLGSALKDKCIISKQDGRTIMSLTMEHFLLLPHPLLSALCYFQSNYKTSGSFSLLLQRRMVSLVLASVHLPAVWIMSKAYQFLSSWSLNKFLLITQGDLKMLKESVKMLPCQIESLVNSYSGHNSTLHKHNQLLLRQQLEALDKAVSELQTFASLMLKTFSSDCKRKSGEIFERTMPSAVQWRPRHKTDFPSSPNEYAYLAAQTVIGQVLEAVAPLTDDARVQALSITMTAFMEAWMEHILKHQIKFSVLGALQLKQDFDFIRQMIQSDEYGLSAELHQQLLSLRVFQQVDSDMSAAAASS</sequence>
<accession>A0A6P7J611</accession>
<gene>
    <name evidence="3 4 5" type="primary">ccdc142</name>
</gene>
<evidence type="ECO:0000313" key="3">
    <source>
        <dbReference type="RefSeq" id="XP_028272139.1"/>
    </source>
</evidence>
<feature type="domain" description="Coiled-coil protein 142 C-terminal" evidence="1">
    <location>
        <begin position="573"/>
        <end position="944"/>
    </location>
</feature>
<dbReference type="PANTHER" id="PTHR21436">
    <property type="entry name" value="COILED-COIL DOMAIN-CONTAINING PROTEIN 142"/>
    <property type="match status" value="1"/>
</dbReference>
<evidence type="ECO:0000313" key="5">
    <source>
        <dbReference type="RefSeq" id="XP_028272142.1"/>
    </source>
</evidence>
<dbReference type="AlphaFoldDB" id="A0A6P7J611"/>
<protein>
    <submittedName>
        <fullName evidence="3 4">Coiled-coil domain-containing protein 142 isoform X1</fullName>
    </submittedName>
</protein>
<dbReference type="RefSeq" id="XP_028272141.1">
    <property type="nucleotide sequence ID" value="XM_028416340.1"/>
</dbReference>
<keyword evidence="2" id="KW-1185">Reference proteome</keyword>
<dbReference type="InterPro" id="IPR026700">
    <property type="entry name" value="CCDC142"/>
</dbReference>
<dbReference type="Proteomes" id="UP000515145">
    <property type="component" value="Chromosome 10"/>
</dbReference>
<evidence type="ECO:0000313" key="4">
    <source>
        <dbReference type="RefSeq" id="XP_028272141.1"/>
    </source>
</evidence>
<dbReference type="RefSeq" id="XP_028272139.1">
    <property type="nucleotide sequence ID" value="XM_028416338.1"/>
</dbReference>
<dbReference type="PANTHER" id="PTHR21436:SF2">
    <property type="entry name" value="COILED-COIL DOMAIN-CONTAINING PROTEIN 142"/>
    <property type="match status" value="1"/>
</dbReference>